<dbReference type="Pfam" id="PF03692">
    <property type="entry name" value="CxxCxxCC"/>
    <property type="match status" value="1"/>
</dbReference>
<dbReference type="STRING" id="886293.Sinac_3714"/>
<dbReference type="eggNOG" id="COG0727">
    <property type="taxonomic scope" value="Bacteria"/>
</dbReference>
<dbReference type="OrthoDB" id="9810361at2"/>
<keyword evidence="2" id="KW-1185">Reference proteome</keyword>
<dbReference type="AlphaFoldDB" id="L0DGM1"/>
<gene>
    <name evidence="1" type="ordered locus">Sinac_3714</name>
</gene>
<dbReference type="EMBL" id="CP003364">
    <property type="protein sequence ID" value="AGA27953.1"/>
    <property type="molecule type" value="Genomic_DNA"/>
</dbReference>
<dbReference type="HOGENOM" id="CLU_125010_1_0_0"/>
<dbReference type="PANTHER" id="PTHR35866:SF1">
    <property type="entry name" value="YKGJ FAMILY CYSTEINE CLUSTER PROTEIN"/>
    <property type="match status" value="1"/>
</dbReference>
<protein>
    <submittedName>
        <fullName evidence="1">Putative Fe-S oxidoreductase</fullName>
    </submittedName>
</protein>
<sequence>MSDTDTDQDSIWYGDGLSFECTRCGACCTGAPGYVWVIAEEIARLAAYRGETVDQFSKQYVRRVGQRYSLIEKPGGDCIFWDKASGCTVYSARPVQCQTWPFWPENLESPEDWEGVKSVCPGSGRGQWFSLEEIQASAARVHS</sequence>
<accession>L0DGM1</accession>
<organism evidence="1 2">
    <name type="scientific">Singulisphaera acidiphila (strain ATCC BAA-1392 / DSM 18658 / VKM B-2454 / MOB10)</name>
    <dbReference type="NCBI Taxonomy" id="886293"/>
    <lineage>
        <taxon>Bacteria</taxon>
        <taxon>Pseudomonadati</taxon>
        <taxon>Planctomycetota</taxon>
        <taxon>Planctomycetia</taxon>
        <taxon>Isosphaerales</taxon>
        <taxon>Isosphaeraceae</taxon>
        <taxon>Singulisphaera</taxon>
    </lineage>
</organism>
<reference evidence="1 2" key="1">
    <citation type="submission" date="2012-02" db="EMBL/GenBank/DDBJ databases">
        <title>Complete sequence of chromosome of Singulisphaera acidiphila DSM 18658.</title>
        <authorList>
            <consortium name="US DOE Joint Genome Institute (JGI-PGF)"/>
            <person name="Lucas S."/>
            <person name="Copeland A."/>
            <person name="Lapidus A."/>
            <person name="Glavina del Rio T."/>
            <person name="Dalin E."/>
            <person name="Tice H."/>
            <person name="Bruce D."/>
            <person name="Goodwin L."/>
            <person name="Pitluck S."/>
            <person name="Peters L."/>
            <person name="Ovchinnikova G."/>
            <person name="Chertkov O."/>
            <person name="Kyrpides N."/>
            <person name="Mavromatis K."/>
            <person name="Ivanova N."/>
            <person name="Brettin T."/>
            <person name="Detter J.C."/>
            <person name="Han C."/>
            <person name="Larimer F."/>
            <person name="Land M."/>
            <person name="Hauser L."/>
            <person name="Markowitz V."/>
            <person name="Cheng J.-F."/>
            <person name="Hugenholtz P."/>
            <person name="Woyke T."/>
            <person name="Wu D."/>
            <person name="Tindall B."/>
            <person name="Pomrenke H."/>
            <person name="Brambilla E."/>
            <person name="Klenk H.-P."/>
            <person name="Eisen J.A."/>
        </authorList>
    </citation>
    <scope>NUCLEOTIDE SEQUENCE [LARGE SCALE GENOMIC DNA]</scope>
    <source>
        <strain evidence="2">ATCC BAA-1392 / DSM 18658 / VKM B-2454 / MOB10</strain>
    </source>
</reference>
<dbReference type="PANTHER" id="PTHR35866">
    <property type="entry name" value="PUTATIVE-RELATED"/>
    <property type="match status" value="1"/>
</dbReference>
<name>L0DGM1_SINAD</name>
<evidence type="ECO:0000313" key="1">
    <source>
        <dbReference type="EMBL" id="AGA27953.1"/>
    </source>
</evidence>
<dbReference type="Proteomes" id="UP000010798">
    <property type="component" value="Chromosome"/>
</dbReference>
<dbReference type="InterPro" id="IPR005358">
    <property type="entry name" value="Puta_zinc/iron-chelating_dom"/>
</dbReference>
<proteinExistence type="predicted"/>
<evidence type="ECO:0000313" key="2">
    <source>
        <dbReference type="Proteomes" id="UP000010798"/>
    </source>
</evidence>
<dbReference type="KEGG" id="saci:Sinac_3714"/>